<dbReference type="InterPro" id="IPR017441">
    <property type="entry name" value="Protein_kinase_ATP_BS"/>
</dbReference>
<reference evidence="26 27" key="1">
    <citation type="journal article" date="2020" name="Nat. Commun.">
        <title>Genome of Tripterygium wilfordii and identification of cytochrome P450 involved in triptolide biosynthesis.</title>
        <authorList>
            <person name="Tu L."/>
            <person name="Su P."/>
            <person name="Zhang Z."/>
            <person name="Gao L."/>
            <person name="Wang J."/>
            <person name="Hu T."/>
            <person name="Zhou J."/>
            <person name="Zhang Y."/>
            <person name="Zhao Y."/>
            <person name="Liu Y."/>
            <person name="Song Y."/>
            <person name="Tong Y."/>
            <person name="Lu Y."/>
            <person name="Yang J."/>
            <person name="Xu C."/>
            <person name="Jia M."/>
            <person name="Peters R.J."/>
            <person name="Huang L."/>
            <person name="Gao W."/>
        </authorList>
    </citation>
    <scope>NUCLEOTIDE SEQUENCE [LARGE SCALE GENOMIC DNA]</scope>
    <source>
        <strain evidence="27">cv. XIE 37</strain>
        <tissue evidence="26">Leaf</tissue>
    </source>
</reference>
<evidence type="ECO:0000256" key="17">
    <source>
        <dbReference type="ARBA" id="ARBA00023136"/>
    </source>
</evidence>
<dbReference type="Pfam" id="PF13855">
    <property type="entry name" value="LRR_8"/>
    <property type="match status" value="1"/>
</dbReference>
<dbReference type="EMBL" id="JAAARO010000021">
    <property type="protein sequence ID" value="KAF5728538.1"/>
    <property type="molecule type" value="Genomic_DNA"/>
</dbReference>
<evidence type="ECO:0000256" key="21">
    <source>
        <dbReference type="ARBA" id="ARBA00047899"/>
    </source>
</evidence>
<comment type="catalytic activity">
    <reaction evidence="21">
        <text>L-threonyl-[protein] + ATP = O-phospho-L-threonyl-[protein] + ADP + H(+)</text>
        <dbReference type="Rhea" id="RHEA:46608"/>
        <dbReference type="Rhea" id="RHEA-COMP:11060"/>
        <dbReference type="Rhea" id="RHEA-COMP:11605"/>
        <dbReference type="ChEBI" id="CHEBI:15378"/>
        <dbReference type="ChEBI" id="CHEBI:30013"/>
        <dbReference type="ChEBI" id="CHEBI:30616"/>
        <dbReference type="ChEBI" id="CHEBI:61977"/>
        <dbReference type="ChEBI" id="CHEBI:456216"/>
        <dbReference type="EC" id="2.7.11.1"/>
    </reaction>
</comment>
<evidence type="ECO:0000256" key="5">
    <source>
        <dbReference type="ARBA" id="ARBA00022512"/>
    </source>
</evidence>
<proteinExistence type="inferred from homology"/>
<evidence type="ECO:0000256" key="6">
    <source>
        <dbReference type="ARBA" id="ARBA00022527"/>
    </source>
</evidence>
<evidence type="ECO:0000256" key="10">
    <source>
        <dbReference type="ARBA" id="ARBA00022692"/>
    </source>
</evidence>
<dbReference type="Pfam" id="PF11721">
    <property type="entry name" value="Malectin"/>
    <property type="match status" value="1"/>
</dbReference>
<feature type="transmembrane region" description="Helical" evidence="24">
    <location>
        <begin position="1613"/>
        <end position="1635"/>
    </location>
</feature>
<keyword evidence="19" id="KW-0325">Glycoprotein</keyword>
<organism evidence="26 27">
    <name type="scientific">Tripterygium wilfordii</name>
    <name type="common">Thunder God vine</name>
    <dbReference type="NCBI Taxonomy" id="458696"/>
    <lineage>
        <taxon>Eukaryota</taxon>
        <taxon>Viridiplantae</taxon>
        <taxon>Streptophyta</taxon>
        <taxon>Embryophyta</taxon>
        <taxon>Tracheophyta</taxon>
        <taxon>Spermatophyta</taxon>
        <taxon>Magnoliopsida</taxon>
        <taxon>eudicotyledons</taxon>
        <taxon>Gunneridae</taxon>
        <taxon>Pentapetalae</taxon>
        <taxon>rosids</taxon>
        <taxon>fabids</taxon>
        <taxon>Celastrales</taxon>
        <taxon>Celastraceae</taxon>
        <taxon>Tripterygium</taxon>
    </lineage>
</organism>
<dbReference type="InterPro" id="IPR003591">
    <property type="entry name" value="Leu-rich_rpt_typical-subtyp"/>
</dbReference>
<dbReference type="Gene3D" id="1.20.5.4130">
    <property type="match status" value="1"/>
</dbReference>
<dbReference type="InterPro" id="IPR055414">
    <property type="entry name" value="LRR_R13L4/SHOC2-like"/>
</dbReference>
<comment type="subcellular location">
    <subcellularLocation>
        <location evidence="2">Membrane</location>
        <topology evidence="2">Single-pass type I membrane protein</topology>
    </subcellularLocation>
    <subcellularLocation>
        <location evidence="1">Secreted</location>
        <location evidence="1">Cell wall</location>
    </subcellularLocation>
</comment>
<dbReference type="InterPro" id="IPR032675">
    <property type="entry name" value="LRR_dom_sf"/>
</dbReference>
<dbReference type="InterPro" id="IPR001245">
    <property type="entry name" value="Ser-Thr/Tyr_kinase_cat_dom"/>
</dbReference>
<dbReference type="Pfam" id="PF23598">
    <property type="entry name" value="LRR_14"/>
    <property type="match status" value="1"/>
</dbReference>
<evidence type="ECO:0000256" key="3">
    <source>
        <dbReference type="ARBA" id="ARBA00008171"/>
    </source>
</evidence>
<dbReference type="PRINTS" id="PR00364">
    <property type="entry name" value="DISEASERSIST"/>
</dbReference>
<evidence type="ECO:0000256" key="23">
    <source>
        <dbReference type="PROSITE-ProRule" id="PRU10141"/>
    </source>
</evidence>
<evidence type="ECO:0000256" key="22">
    <source>
        <dbReference type="ARBA" id="ARBA00048679"/>
    </source>
</evidence>
<dbReference type="FunFam" id="1.10.10.10:FF:000322">
    <property type="entry name" value="Probable disease resistance protein At1g63360"/>
    <property type="match status" value="1"/>
</dbReference>
<dbReference type="Pfam" id="PF07714">
    <property type="entry name" value="PK_Tyr_Ser-Thr"/>
    <property type="match status" value="1"/>
</dbReference>
<evidence type="ECO:0000256" key="9">
    <source>
        <dbReference type="ARBA" id="ARBA00022679"/>
    </source>
</evidence>
<dbReference type="GO" id="GO:0005524">
    <property type="term" value="F:ATP binding"/>
    <property type="evidence" value="ECO:0007669"/>
    <property type="project" value="UniProtKB-UniRule"/>
</dbReference>
<dbReference type="Gene3D" id="1.10.510.10">
    <property type="entry name" value="Transferase(Phosphotransferase) domain 1"/>
    <property type="match status" value="1"/>
</dbReference>
<evidence type="ECO:0000256" key="2">
    <source>
        <dbReference type="ARBA" id="ARBA00004479"/>
    </source>
</evidence>
<keyword evidence="9" id="KW-0808">Transferase</keyword>
<evidence type="ECO:0000256" key="16">
    <source>
        <dbReference type="ARBA" id="ARBA00022989"/>
    </source>
</evidence>
<keyword evidence="14" id="KW-0611">Plant defense</keyword>
<evidence type="ECO:0000313" key="27">
    <source>
        <dbReference type="Proteomes" id="UP000593562"/>
    </source>
</evidence>
<feature type="binding site" evidence="23">
    <location>
        <position position="1400"/>
    </location>
    <ligand>
        <name>ATP</name>
        <dbReference type="ChEBI" id="CHEBI:30616"/>
    </ligand>
</feature>
<dbReference type="GO" id="GO:0004674">
    <property type="term" value="F:protein serine/threonine kinase activity"/>
    <property type="evidence" value="ECO:0007669"/>
    <property type="project" value="UniProtKB-KW"/>
</dbReference>
<dbReference type="InterPro" id="IPR027417">
    <property type="entry name" value="P-loop_NTPase"/>
</dbReference>
<comment type="similarity">
    <text evidence="20">Belongs to the polygalacturonase-inhibiting protein family.</text>
</comment>
<dbReference type="PANTHER" id="PTHR48006">
    <property type="entry name" value="LEUCINE-RICH REPEAT-CONTAINING PROTEIN DDB_G0281931-RELATED"/>
    <property type="match status" value="1"/>
</dbReference>
<dbReference type="Pfam" id="PF00931">
    <property type="entry name" value="NB-ARC"/>
    <property type="match status" value="1"/>
</dbReference>
<evidence type="ECO:0000256" key="19">
    <source>
        <dbReference type="ARBA" id="ARBA00023180"/>
    </source>
</evidence>
<dbReference type="InterPro" id="IPR002182">
    <property type="entry name" value="NB-ARC"/>
</dbReference>
<dbReference type="Gene3D" id="2.60.120.430">
    <property type="entry name" value="Galactose-binding lectin"/>
    <property type="match status" value="1"/>
</dbReference>
<evidence type="ECO:0000256" key="4">
    <source>
        <dbReference type="ARBA" id="ARBA00012513"/>
    </source>
</evidence>
<comment type="catalytic activity">
    <reaction evidence="22">
        <text>L-seryl-[protein] + ATP = O-phospho-L-seryl-[protein] + ADP + H(+)</text>
        <dbReference type="Rhea" id="RHEA:17989"/>
        <dbReference type="Rhea" id="RHEA-COMP:9863"/>
        <dbReference type="Rhea" id="RHEA-COMP:11604"/>
        <dbReference type="ChEBI" id="CHEBI:15378"/>
        <dbReference type="ChEBI" id="CHEBI:29999"/>
        <dbReference type="ChEBI" id="CHEBI:30616"/>
        <dbReference type="ChEBI" id="CHEBI:83421"/>
        <dbReference type="ChEBI" id="CHEBI:456216"/>
        <dbReference type="EC" id="2.7.11.1"/>
    </reaction>
</comment>
<dbReference type="Gene3D" id="3.30.200.20">
    <property type="entry name" value="Phosphorylase Kinase, domain 1"/>
    <property type="match status" value="1"/>
</dbReference>
<dbReference type="InterPro" id="IPR051824">
    <property type="entry name" value="LRR_Rcpt-Like_S/T_Kinase"/>
</dbReference>
<keyword evidence="15 23" id="KW-0067">ATP-binding</keyword>
<dbReference type="PANTHER" id="PTHR48006:SF48">
    <property type="entry name" value="PROTEIN KINASE DOMAIN-CONTAINING PROTEIN"/>
    <property type="match status" value="1"/>
</dbReference>
<evidence type="ECO:0000256" key="15">
    <source>
        <dbReference type="ARBA" id="ARBA00022840"/>
    </source>
</evidence>
<dbReference type="InterPro" id="IPR058922">
    <property type="entry name" value="WHD_DRP"/>
</dbReference>
<protein>
    <recommendedName>
        <fullName evidence="4">non-specific serine/threonine protein kinase</fullName>
        <ecNumber evidence="4">2.7.11.1</ecNumber>
    </recommendedName>
</protein>
<dbReference type="InterPro" id="IPR000719">
    <property type="entry name" value="Prot_kinase_dom"/>
</dbReference>
<feature type="domain" description="Protein kinase" evidence="25">
    <location>
        <begin position="1371"/>
        <end position="1694"/>
    </location>
</feature>
<dbReference type="GO" id="GO:0051707">
    <property type="term" value="P:response to other organism"/>
    <property type="evidence" value="ECO:0007669"/>
    <property type="project" value="UniProtKB-ARBA"/>
</dbReference>
<evidence type="ECO:0000256" key="14">
    <source>
        <dbReference type="ARBA" id="ARBA00022821"/>
    </source>
</evidence>
<evidence type="ECO:0000259" key="25">
    <source>
        <dbReference type="PROSITE" id="PS50011"/>
    </source>
</evidence>
<dbReference type="InParanoid" id="A0A7J7C346"/>
<dbReference type="InterPro" id="IPR042197">
    <property type="entry name" value="Apaf_helical"/>
</dbReference>
<dbReference type="Proteomes" id="UP000593562">
    <property type="component" value="Unassembled WGS sequence"/>
</dbReference>
<dbReference type="GO" id="GO:0016020">
    <property type="term" value="C:membrane"/>
    <property type="evidence" value="ECO:0007669"/>
    <property type="project" value="UniProtKB-SubCell"/>
</dbReference>
<dbReference type="Gene3D" id="3.80.10.10">
    <property type="entry name" value="Ribonuclease Inhibitor"/>
    <property type="match status" value="2"/>
</dbReference>
<keyword evidence="5" id="KW-0964">Secreted</keyword>
<dbReference type="InterPro" id="IPR003593">
    <property type="entry name" value="AAA+_ATPase"/>
</dbReference>
<dbReference type="Gene3D" id="1.10.10.10">
    <property type="entry name" value="Winged helix-like DNA-binding domain superfamily/Winged helix DNA-binding domain"/>
    <property type="match status" value="1"/>
</dbReference>
<comment type="similarity">
    <text evidence="3">Belongs to the protein kinase superfamily. TKL Ser/Thr protein kinase family. ROCO subfamily.</text>
</comment>
<dbReference type="Pfam" id="PF23559">
    <property type="entry name" value="WHD_DRP"/>
    <property type="match status" value="1"/>
</dbReference>
<keyword evidence="17 24" id="KW-0472">Membrane</keyword>
<feature type="transmembrane region" description="Helical" evidence="24">
    <location>
        <begin position="1318"/>
        <end position="1341"/>
    </location>
</feature>
<dbReference type="InterPro" id="IPR001611">
    <property type="entry name" value="Leu-rich_rpt"/>
</dbReference>
<evidence type="ECO:0000256" key="12">
    <source>
        <dbReference type="ARBA" id="ARBA00022737"/>
    </source>
</evidence>
<dbReference type="PROSITE" id="PS50011">
    <property type="entry name" value="PROTEIN_KINASE_DOM"/>
    <property type="match status" value="1"/>
</dbReference>
<dbReference type="PROSITE" id="PS00107">
    <property type="entry name" value="PROTEIN_KINASE_ATP"/>
    <property type="match status" value="1"/>
</dbReference>
<name>A0A7J7C346_TRIWF</name>
<dbReference type="FunFam" id="3.80.10.10:FF:000400">
    <property type="entry name" value="Nuclear pore complex protein NUP107"/>
    <property type="match status" value="1"/>
</dbReference>
<dbReference type="InterPro" id="IPR021720">
    <property type="entry name" value="Malectin_dom"/>
</dbReference>
<sequence>MLAMDPLVGKLVEMLVQDLITESKHVFQYRSQLEKLEAGLRNVKACLADTQNLKSNLETQKVTLMVLRELIYEADDVLIDVIIKDEYQKADSCSVFSPFDITFRYEIGKRLKDLNSKMEMTSKDLTSFLRPQEPSTTVQQVARYSSQDFDSSEIIGLENDVKTIKEWILWPDEEILKVGIVGMGGLGKTTIAQKVMNDREVRGYFEKMIWVSVSQNFDEERIMRSMLEQLQLGQEGLGSDKGQMLRRIHQLLEGKSFLIVMDDVWNINFEWWRRLSSNLPTATEKSSCFIVTTRNEDVAFGVDSYRIHRPKVLNPEESWSLFSKFAFSVRKGICPNSHFEKVGKEIVEKCRGLPLAIKTIGASLAPKIHSLTEWKKTRDDFHELTTRGQTSSVLASLQLSYDELPSLLKTLLLCFSIYPEDSVIHSEQLIHWWIGEGLIRSTNSRTATELGFEYLSELAGRCLVEVVQQRGYDRRVYSCKMHDLVRDLTIMIAQNESFCGFERGRQKWTPDSLWFGIINEADANSLKSSLKLRALLLMSRSEVPLQKYMKPLLVLRVLDLSHSKLENVNMEELLCWICSLKRLAVLNLSGAAGLKVLPRSIRKLRNLRILVLSGCNNLVKLHQSIIMLKMLMILDLGFCGLQYLPCGLAQLSHMQELSGFKVVGKANKRSCQVLELQQLTELQVLRLNLSDESELSEEEGTIFLKLEKLKVLAIDMEDVKVKNVLPMLDQLTPPAGLQELYLRHYPHKTLPKWVQPGKLPNLQYLCIENGDLDNIHLSLNSESVWTVEVTRSTCSEPYCLKGGNRSPVNCTEKHGLHCYEVNALQHFVNALKMHPPPDISSSFCETSRTGSVNLHIRCVCGNDQICHITEITWTGLDLQGSLHEALSGLPLLQKLDMSDNDLHGTIPDIWGKLPHLQYLDLSDNQLIGPIPPSLGNLKNLSLLDLSSNLLSGTIPPQLGSISNLSVLVLGLNQLVESIPNELGNLRNVHFMDLSENLLAGQLPDGFRNLKSIRNLDLLGNEFEGPLPAKIFSMKTLVSLWVSDLKNAGFSLPEDATLDNMGLLDLSFNNLSGVLPNTLSNRSIEKIFLMHNQLNGTIPKWIEHTIKVKGESLKERMKSKCPKPKYNSLFINCGGPETTFQGKHYEADNSTDNFYTSPNGNWAYSFSGEFSSGTRDYIENLSCAISVPEAHIYEDSRIAPVSLTYYALCLHNGLYNVTLHFAENVYTKSEDHSILGKRTFDVYIQGDRKLRDYRPKKSLNYTKSRKANFSVSVDDNLLEIHLFWAGKGSIYNPPYLNGPLISAISVIPEFKTKQSPLKIGGIAAASLFVLLVIFLIIWLMVWRRDRELSAKRINIEGRYFSIKEIKKATSNFSQEMQIGSGDSAKVYKAQLTDEIVVAVKKLSPRTKEAIRFSQEDINTLKSFEHENVVKFYGAYSKKDLHLIIYEYMERGSLQDVLFDSSFTWKEQYIICLGTAEGLKYLHEKTPYHGKVKDSQILLAGTSDDSTFKVKISDFWLTNLSRMEDIFMVEVPEEKKYSRVPPEVATLRKTITSKVDVYNYGLVLLEIISRKRLEYEENAQSVYLVSLAYELQEKQRLDHLIDRTPEGLNMKQAKIILELAMLELQGYLLVLSAFGIYSGILSEHSSWWTCDARGGESTAREFLKKLKVMSASSPPSPRVFNGEGYDFSCVKMKAFLVAHNQREGTNAKWVMEFEGVIEKFSNIRCLHRQQQSLRKCMDWILTGACSISGPVAQLLMKIHIQSNLGPTLRWPKNKSLESRNLYAPPSSTKATFSSFLNSSNPYMV</sequence>
<evidence type="ECO:0000256" key="13">
    <source>
        <dbReference type="ARBA" id="ARBA00022741"/>
    </source>
</evidence>
<dbReference type="FunFam" id="3.40.50.300:FF:001091">
    <property type="entry name" value="Probable disease resistance protein At1g61300"/>
    <property type="match status" value="1"/>
</dbReference>
<evidence type="ECO:0000256" key="20">
    <source>
        <dbReference type="ARBA" id="ARBA00038043"/>
    </source>
</evidence>
<gene>
    <name evidence="26" type="ORF">HS088_TW21G00686</name>
</gene>
<keyword evidence="5" id="KW-0134">Cell wall</keyword>
<keyword evidence="6" id="KW-0418">Kinase</keyword>
<keyword evidence="18" id="KW-0675">Receptor</keyword>
<dbReference type="GO" id="GO:0006952">
    <property type="term" value="P:defense response"/>
    <property type="evidence" value="ECO:0007669"/>
    <property type="project" value="UniProtKB-KW"/>
</dbReference>
<dbReference type="SMART" id="SM00382">
    <property type="entry name" value="AAA"/>
    <property type="match status" value="1"/>
</dbReference>
<dbReference type="SMART" id="SM00369">
    <property type="entry name" value="LRR_TYP"/>
    <property type="match status" value="6"/>
</dbReference>
<keyword evidence="10 24" id="KW-0812">Transmembrane</keyword>
<evidence type="ECO:0000256" key="11">
    <source>
        <dbReference type="ARBA" id="ARBA00022729"/>
    </source>
</evidence>
<evidence type="ECO:0000256" key="7">
    <source>
        <dbReference type="ARBA" id="ARBA00022553"/>
    </source>
</evidence>
<evidence type="ECO:0000256" key="24">
    <source>
        <dbReference type="SAM" id="Phobius"/>
    </source>
</evidence>
<dbReference type="InterPro" id="IPR011009">
    <property type="entry name" value="Kinase-like_dom_sf"/>
</dbReference>
<accession>A0A7J7C346</accession>
<dbReference type="SMART" id="SM00220">
    <property type="entry name" value="S_TKc"/>
    <property type="match status" value="1"/>
</dbReference>
<keyword evidence="8" id="KW-0433">Leucine-rich repeat</keyword>
<dbReference type="InterPro" id="IPR036388">
    <property type="entry name" value="WH-like_DNA-bd_sf"/>
</dbReference>
<keyword evidence="6" id="KW-0723">Serine/threonine-protein kinase</keyword>
<dbReference type="Gene3D" id="1.10.8.430">
    <property type="entry name" value="Helical domain of apoptotic protease-activating factors"/>
    <property type="match status" value="1"/>
</dbReference>
<evidence type="ECO:0000256" key="1">
    <source>
        <dbReference type="ARBA" id="ARBA00004191"/>
    </source>
</evidence>
<evidence type="ECO:0000256" key="18">
    <source>
        <dbReference type="ARBA" id="ARBA00023170"/>
    </source>
</evidence>
<keyword evidence="27" id="KW-1185">Reference proteome</keyword>
<dbReference type="Pfam" id="PF18052">
    <property type="entry name" value="Rx_N"/>
    <property type="match status" value="1"/>
</dbReference>
<keyword evidence="11" id="KW-0732">Signal</keyword>
<dbReference type="InterPro" id="IPR041118">
    <property type="entry name" value="Rx_N"/>
</dbReference>
<dbReference type="SUPFAM" id="SSF56112">
    <property type="entry name" value="Protein kinase-like (PK-like)"/>
    <property type="match status" value="1"/>
</dbReference>
<keyword evidence="13 23" id="KW-0547">Nucleotide-binding</keyword>
<keyword evidence="12" id="KW-0677">Repeat</keyword>
<dbReference type="SUPFAM" id="SSF52058">
    <property type="entry name" value="L domain-like"/>
    <property type="match status" value="2"/>
</dbReference>
<comment type="caution">
    <text evidence="26">The sequence shown here is derived from an EMBL/GenBank/DDBJ whole genome shotgun (WGS) entry which is preliminary data.</text>
</comment>
<keyword evidence="16 24" id="KW-1133">Transmembrane helix</keyword>
<dbReference type="Gene3D" id="3.40.50.300">
    <property type="entry name" value="P-loop containing nucleotide triphosphate hydrolases"/>
    <property type="match status" value="1"/>
</dbReference>
<dbReference type="GO" id="GO:0043531">
    <property type="term" value="F:ADP binding"/>
    <property type="evidence" value="ECO:0007669"/>
    <property type="project" value="InterPro"/>
</dbReference>
<dbReference type="EC" id="2.7.11.1" evidence="4"/>
<dbReference type="SUPFAM" id="SSF52540">
    <property type="entry name" value="P-loop containing nucleoside triphosphate hydrolases"/>
    <property type="match status" value="1"/>
</dbReference>
<evidence type="ECO:0000313" key="26">
    <source>
        <dbReference type="EMBL" id="KAF5728538.1"/>
    </source>
</evidence>
<keyword evidence="7" id="KW-0597">Phosphoprotein</keyword>
<evidence type="ECO:0000256" key="8">
    <source>
        <dbReference type="ARBA" id="ARBA00022614"/>
    </source>
</evidence>